<evidence type="ECO:0000256" key="9">
    <source>
        <dbReference type="ARBA" id="ARBA00023163"/>
    </source>
</evidence>
<evidence type="ECO:0000256" key="5">
    <source>
        <dbReference type="ARBA" id="ARBA00022771"/>
    </source>
</evidence>
<protein>
    <submittedName>
        <fullName evidence="16">Uncharacterized protein LOC111358368</fullName>
    </submittedName>
</protein>
<feature type="domain" description="C2H2-type" evidence="14">
    <location>
        <begin position="1155"/>
        <end position="1184"/>
    </location>
</feature>
<evidence type="ECO:0000256" key="3">
    <source>
        <dbReference type="ARBA" id="ARBA00022723"/>
    </source>
</evidence>
<dbReference type="SUPFAM" id="SSF57667">
    <property type="entry name" value="beta-beta-alpha zinc fingers"/>
    <property type="match status" value="2"/>
</dbReference>
<sequence>MGLSLSLPSPTPSYAPFSRRYLNRLALRNARPMTAPLHMHGAESLRHRGLPPRPRSRRDVTPAPRAALRTVSARLQRPCCPWRRTETYDKTLVRSKMADGSPEDRAGPKQMNDLTFSAPDTGLGDTKKCSGETFDGESVKLSFYRELETSESCEKSDTRGVAANRAAAVETYSRKSSDANTVDGDDRKKRCLDRYDSSESSDSGVAVLSPTESGGCSGSDITEPRSPRSPESSCSATEESAGARMPPWACDPAPPAPRRLAVQPAPVRRSQPPVHRRITEYFNHKMKPQNGLKRDSVANDDTKKKCLPKNGVTHDLEKYISYLSQTLSPKVLMDVGKQNDASVRKPTNNTMNGAVDASKMADLSKTTPNGTFNGMSDLSRSNDMKEKSHMNMNGFLEIRHGAETFPKGKGGGLLKELIDGKRPGLEIKTTSDPSANGILANKHMTDVSRRKVPIPASSELTSMRIAPTPTNQLHKKVNKQTDKSKMNGVVSSTTKLDSRMNGVTLGSNNLNLTPITKPAKKESPRKSISAAKRTNRKSSACIANSKNLTWSKANNLKQQVQLQKQNCANMTPNSPSKLIPGEASSAPKMNIPNGVHPTSMINGTFTNLNTPVANNYQNCHPINIPQPCNGTVNPNNLASFVAVPQNMMLTTLRIPQNGLAPQTLGQQNNMAAFNQPNVSSPTKLNSQFVFPLMQNINGTVVQIPNLMTKMPNFVLPQTPQLTTQRQDHLQSQQAASFLIKGTLLKLANTMTPTYPNVNKSEPVTSQPISVMNKNVTGMQTVGMTVQSKQNYTVNFSHPMLMPQPGYIVTSVPNINVKETWSYTNTNTVSSSQTTTYSSQLVHHPPPIVPNYTTPQALHTSSIPIAPVKPPDNPIQGTDPPSSTVKEHELIDMSSPKCDVPWLSKTVNNNIFPLQPNKKNSRPFAQISSISEKLEELAAKKAKYDETFELKDDKVEGTRTDTNAELRKIEEVARREETIFTQITVLKDVSSDVHNTVIEANFCNTTTESESGIGTDKSIDSPSDSQTSKECDEDSSLSLSISVSSVEVQSQKSPILKQPKTLRFPPRSLTKPSSDSRTSSSDTTTTVTVCLWENCKREFDGDSDLLDHLQSAHVETQVGKEHYVCLWEQCKVRGKPSCSRLWLERHTLSHGGNKPFKCIVDGCERRFSTQTLLERHVNNHFNEATSGAGSGKKSAEGSVKLIRRNGKKLRYRRQPWSARMFDFFDSGMMEGLAWRLVRSTRWRLGGACPLREPPGRHTLTLRAALTATRYNAAADRREALVTYYPPNVLDDEWVPEKDVSSIKRVEIAELSAGVKVALYEHFCASYRAASPAPPPPPAPRRSTPSAIALLDTFILITIHIVSLEFYTLRIQCCLQRCCEFDAAYSLKS</sequence>
<keyword evidence="8" id="KW-0805">Transcription regulation</keyword>
<feature type="region of interest" description="Disordered" evidence="13">
    <location>
        <begin position="171"/>
        <end position="272"/>
    </location>
</feature>
<dbReference type="Pfam" id="PF26014">
    <property type="entry name" value="SH3_AEBP2_C"/>
    <property type="match status" value="1"/>
</dbReference>
<feature type="region of interest" description="Disordered" evidence="13">
    <location>
        <begin position="499"/>
        <end position="539"/>
    </location>
</feature>
<feature type="region of interest" description="Disordered" evidence="13">
    <location>
        <begin position="1006"/>
        <end position="1032"/>
    </location>
</feature>
<evidence type="ECO:0000256" key="4">
    <source>
        <dbReference type="ARBA" id="ARBA00022737"/>
    </source>
</evidence>
<dbReference type="Gene3D" id="3.30.160.60">
    <property type="entry name" value="Classic Zinc Finger"/>
    <property type="match status" value="2"/>
</dbReference>
<comment type="similarity">
    <text evidence="11">Belongs to the AEBP2/jing C2H2-type zinc-finger family.</text>
</comment>
<feature type="compositionally biased region" description="Basic residues" evidence="13">
    <location>
        <begin position="47"/>
        <end position="56"/>
    </location>
</feature>
<dbReference type="PANTHER" id="PTHR46541:SF1">
    <property type="entry name" value="ZINC FINGER PROTEIN AEBP2"/>
    <property type="match status" value="1"/>
</dbReference>
<dbReference type="PANTHER" id="PTHR46541">
    <property type="entry name" value="ZINC FINGER PROTEIN AEBP2"/>
    <property type="match status" value="1"/>
</dbReference>
<keyword evidence="2" id="KW-0678">Repressor</keyword>
<dbReference type="PROSITE" id="PS50157">
    <property type="entry name" value="ZINC_FINGER_C2H2_2"/>
    <property type="match status" value="1"/>
</dbReference>
<evidence type="ECO:0000256" key="12">
    <source>
        <dbReference type="PROSITE-ProRule" id="PRU00042"/>
    </source>
</evidence>
<dbReference type="PROSITE" id="PS00028">
    <property type="entry name" value="ZINC_FINGER_C2H2_1"/>
    <property type="match status" value="2"/>
</dbReference>
<evidence type="ECO:0000256" key="6">
    <source>
        <dbReference type="ARBA" id="ARBA00022833"/>
    </source>
</evidence>
<dbReference type="CTD" id="35555"/>
<evidence type="ECO:0000256" key="7">
    <source>
        <dbReference type="ARBA" id="ARBA00022853"/>
    </source>
</evidence>
<evidence type="ECO:0000313" key="15">
    <source>
        <dbReference type="Proteomes" id="UP000301870"/>
    </source>
</evidence>
<keyword evidence="6" id="KW-0862">Zinc</keyword>
<evidence type="ECO:0000256" key="8">
    <source>
        <dbReference type="ARBA" id="ARBA00023015"/>
    </source>
</evidence>
<evidence type="ECO:0000256" key="10">
    <source>
        <dbReference type="ARBA" id="ARBA00023242"/>
    </source>
</evidence>
<proteinExistence type="inferred from homology"/>
<dbReference type="KEGG" id="sliu:111358368"/>
<dbReference type="InterPro" id="IPR013087">
    <property type="entry name" value="Znf_C2H2_type"/>
</dbReference>
<dbReference type="GO" id="GO:0006357">
    <property type="term" value="P:regulation of transcription by RNA polymerase II"/>
    <property type="evidence" value="ECO:0007669"/>
    <property type="project" value="TreeGrafter"/>
</dbReference>
<accession>A0A9J7EK94</accession>
<dbReference type="SMART" id="SM00355">
    <property type="entry name" value="ZnF_C2H2"/>
    <property type="match status" value="3"/>
</dbReference>
<name>A0A9J7EK94_SPOLT</name>
<keyword evidence="10" id="KW-0539">Nucleus</keyword>
<feature type="compositionally biased region" description="Basic and acidic residues" evidence="13">
    <location>
        <begin position="184"/>
        <end position="197"/>
    </location>
</feature>
<evidence type="ECO:0000256" key="2">
    <source>
        <dbReference type="ARBA" id="ARBA00022491"/>
    </source>
</evidence>
<dbReference type="OrthoDB" id="9984614at2759"/>
<keyword evidence="3" id="KW-0479">Metal-binding</keyword>
<feature type="compositionally biased region" description="Low complexity" evidence="13">
    <location>
        <begin position="1072"/>
        <end position="1081"/>
    </location>
</feature>
<gene>
    <name evidence="16" type="primary">LOC111358368</name>
</gene>
<evidence type="ECO:0000256" key="13">
    <source>
        <dbReference type="SAM" id="MobiDB-lite"/>
    </source>
</evidence>
<feature type="region of interest" description="Disordered" evidence="13">
    <location>
        <begin position="96"/>
        <end position="129"/>
    </location>
</feature>
<keyword evidence="9" id="KW-0804">Transcription</keyword>
<reference evidence="16" key="1">
    <citation type="submission" date="2025-08" db="UniProtKB">
        <authorList>
            <consortium name="RefSeq"/>
        </authorList>
    </citation>
    <scope>IDENTIFICATION</scope>
    <source>
        <strain evidence="16">Ishihara</strain>
        <tissue evidence="16">Whole body</tissue>
    </source>
</reference>
<evidence type="ECO:0000256" key="1">
    <source>
        <dbReference type="ARBA" id="ARBA00004123"/>
    </source>
</evidence>
<dbReference type="RefSeq" id="XP_022829254.1">
    <property type="nucleotide sequence ID" value="XM_022973486.1"/>
</dbReference>
<comment type="subcellular location">
    <subcellularLocation>
        <location evidence="1">Nucleus</location>
    </subcellularLocation>
</comment>
<evidence type="ECO:0000256" key="11">
    <source>
        <dbReference type="ARBA" id="ARBA00037930"/>
    </source>
</evidence>
<keyword evidence="15" id="KW-1185">Reference proteome</keyword>
<dbReference type="InterPro" id="IPR052130">
    <property type="entry name" value="AEBP2/jing_C2H2-ZnF"/>
</dbReference>
<feature type="compositionally biased region" description="Low complexity" evidence="13">
    <location>
        <begin position="258"/>
        <end position="269"/>
    </location>
</feature>
<dbReference type="GO" id="GO:0035098">
    <property type="term" value="C:ESC/E(Z) complex"/>
    <property type="evidence" value="ECO:0007669"/>
    <property type="project" value="TreeGrafter"/>
</dbReference>
<dbReference type="GO" id="GO:0006325">
    <property type="term" value="P:chromatin organization"/>
    <property type="evidence" value="ECO:0007669"/>
    <property type="project" value="UniProtKB-KW"/>
</dbReference>
<keyword evidence="5 12" id="KW-0863">Zinc-finger</keyword>
<feature type="compositionally biased region" description="Polar residues" evidence="13">
    <location>
        <begin position="504"/>
        <end position="514"/>
    </location>
</feature>
<evidence type="ECO:0000259" key="14">
    <source>
        <dbReference type="PROSITE" id="PS50157"/>
    </source>
</evidence>
<dbReference type="InterPro" id="IPR059034">
    <property type="entry name" value="SH3_AEBP2_C"/>
</dbReference>
<keyword evidence="7" id="KW-0156">Chromatin regulator</keyword>
<dbReference type="GO" id="GO:0008270">
    <property type="term" value="F:zinc ion binding"/>
    <property type="evidence" value="ECO:0007669"/>
    <property type="project" value="UniProtKB-KW"/>
</dbReference>
<dbReference type="Proteomes" id="UP000301870">
    <property type="component" value="Chromosome 27"/>
</dbReference>
<feature type="region of interest" description="Disordered" evidence="13">
    <location>
        <begin position="1049"/>
        <end position="1081"/>
    </location>
</feature>
<keyword evidence="4" id="KW-0677">Repeat</keyword>
<evidence type="ECO:0000313" key="16">
    <source>
        <dbReference type="RefSeq" id="XP_022829254.1"/>
    </source>
</evidence>
<feature type="region of interest" description="Disordered" evidence="13">
    <location>
        <begin position="40"/>
        <end position="65"/>
    </location>
</feature>
<organism evidence="15 16">
    <name type="scientific">Spodoptera litura</name>
    <name type="common">Asian cotton leafworm</name>
    <dbReference type="NCBI Taxonomy" id="69820"/>
    <lineage>
        <taxon>Eukaryota</taxon>
        <taxon>Metazoa</taxon>
        <taxon>Ecdysozoa</taxon>
        <taxon>Arthropoda</taxon>
        <taxon>Hexapoda</taxon>
        <taxon>Insecta</taxon>
        <taxon>Pterygota</taxon>
        <taxon>Neoptera</taxon>
        <taxon>Endopterygota</taxon>
        <taxon>Lepidoptera</taxon>
        <taxon>Glossata</taxon>
        <taxon>Ditrysia</taxon>
        <taxon>Noctuoidea</taxon>
        <taxon>Noctuidae</taxon>
        <taxon>Amphipyrinae</taxon>
        <taxon>Spodoptera</taxon>
    </lineage>
</organism>
<dbReference type="InterPro" id="IPR036236">
    <property type="entry name" value="Znf_C2H2_sf"/>
</dbReference>
<dbReference type="GeneID" id="111358368"/>